<dbReference type="AlphaFoldDB" id="A0A0G1RCG9"/>
<accession>A0A0G1RCG9</accession>
<reference evidence="2 3" key="1">
    <citation type="journal article" date="2015" name="Nature">
        <title>rRNA introns, odd ribosomes, and small enigmatic genomes across a large radiation of phyla.</title>
        <authorList>
            <person name="Brown C.T."/>
            <person name="Hug L.A."/>
            <person name="Thomas B.C."/>
            <person name="Sharon I."/>
            <person name="Castelle C.J."/>
            <person name="Singh A."/>
            <person name="Wilkins M.J."/>
            <person name="Williams K.H."/>
            <person name="Banfield J.F."/>
        </authorList>
    </citation>
    <scope>NUCLEOTIDE SEQUENCE [LARGE SCALE GENOMIC DNA]</scope>
</reference>
<evidence type="ECO:0000313" key="3">
    <source>
        <dbReference type="Proteomes" id="UP000034607"/>
    </source>
</evidence>
<keyword evidence="1" id="KW-1133">Transmembrane helix</keyword>
<gene>
    <name evidence="2" type="ORF">UX78_C0033G0003</name>
</gene>
<organism evidence="2 3">
    <name type="scientific">Candidatus Amesbacteria bacterium GW2011_GWA2_47_11</name>
    <dbReference type="NCBI Taxonomy" id="1618357"/>
    <lineage>
        <taxon>Bacteria</taxon>
        <taxon>Candidatus Amesiibacteriota</taxon>
    </lineage>
</organism>
<feature type="transmembrane region" description="Helical" evidence="1">
    <location>
        <begin position="20"/>
        <end position="38"/>
    </location>
</feature>
<keyword evidence="1" id="KW-0812">Transmembrane</keyword>
<evidence type="ECO:0000313" key="2">
    <source>
        <dbReference type="EMBL" id="KKU54812.1"/>
    </source>
</evidence>
<proteinExistence type="predicted"/>
<protein>
    <submittedName>
        <fullName evidence="2">Uncharacterized protein</fullName>
    </submittedName>
</protein>
<keyword evidence="1" id="KW-0472">Membrane</keyword>
<evidence type="ECO:0000256" key="1">
    <source>
        <dbReference type="SAM" id="Phobius"/>
    </source>
</evidence>
<dbReference type="Proteomes" id="UP000034607">
    <property type="component" value="Unassembled WGS sequence"/>
</dbReference>
<comment type="caution">
    <text evidence="2">The sequence shown here is derived from an EMBL/GenBank/DDBJ whole genome shotgun (WGS) entry which is preliminary data.</text>
</comment>
<sequence length="210" mass="24568">MNWNNLLRVYVDHYALNIEIGAISIVIVIFLIVIIPIIKRVFDWNFGFNEIELNINLGGIGNLKITPNHEIRQIAHKAWTELVTRKAGLIFEPEHDVVVEVYNSWHQLFSEIRLMIRGIPANQLKNKDTKQLVEVLVKSLNLGMRPHLTKWQAKFRRWYERESKKTENASKSPQDIQKNYPHYGELIADLVQINGQLIEYTEELKKLSSK</sequence>
<name>A0A0G1RCG9_9BACT</name>
<dbReference type="EMBL" id="LCNM01000033">
    <property type="protein sequence ID" value="KKU54812.1"/>
    <property type="molecule type" value="Genomic_DNA"/>
</dbReference>